<proteinExistence type="predicted"/>
<protein>
    <submittedName>
        <fullName evidence="1">Uncharacterized protein</fullName>
    </submittedName>
</protein>
<dbReference type="AlphaFoldDB" id="A0A1C4BX45"/>
<accession>A0A1C4BX45</accession>
<gene>
    <name evidence="1" type="ORF">GA0061074_11710</name>
</gene>
<evidence type="ECO:0000313" key="2">
    <source>
        <dbReference type="Proteomes" id="UP000199268"/>
    </source>
</evidence>
<dbReference type="OrthoDB" id="2146608at2"/>
<organism evidence="1 2">
    <name type="scientific">Weissella bombi</name>
    <dbReference type="NCBI Taxonomy" id="1505725"/>
    <lineage>
        <taxon>Bacteria</taxon>
        <taxon>Bacillati</taxon>
        <taxon>Bacillota</taxon>
        <taxon>Bacilli</taxon>
        <taxon>Lactobacillales</taxon>
        <taxon>Lactobacillaceae</taxon>
        <taxon>Weissella</taxon>
    </lineage>
</organism>
<evidence type="ECO:0000313" key="1">
    <source>
        <dbReference type="EMBL" id="SCC11471.1"/>
    </source>
</evidence>
<keyword evidence="2" id="KW-1185">Reference proteome</keyword>
<dbReference type="EMBL" id="FMAO01000017">
    <property type="protein sequence ID" value="SCC11471.1"/>
    <property type="molecule type" value="Genomic_DNA"/>
</dbReference>
<dbReference type="Proteomes" id="UP000199268">
    <property type="component" value="Unassembled WGS sequence"/>
</dbReference>
<sequence>MQIDYFKNLITGYLTVNGLSLDSVEYEKLNNSIYITIHNIPSNNNAYEILDIVQYTTNILNQISHPAYHMQNIYREDMGHWLEATYLEFSITDYEKLNAQLNNELNNNAK</sequence>
<reference evidence="2" key="1">
    <citation type="submission" date="2016-08" db="EMBL/GenBank/DDBJ databases">
        <authorList>
            <person name="Varghese N."/>
            <person name="Submissions Spin"/>
        </authorList>
    </citation>
    <scope>NUCLEOTIDE SEQUENCE [LARGE SCALE GENOMIC DNA]</scope>
    <source>
        <strain evidence="2">R-53094</strain>
    </source>
</reference>
<name>A0A1C4BX45_9LACO</name>
<dbReference type="RefSeq" id="WP_092463763.1">
    <property type="nucleotide sequence ID" value="NZ_BJEE01000003.1"/>
</dbReference>